<gene>
    <name evidence="2" type="ORF">C9I94_08740</name>
</gene>
<evidence type="ECO:0000313" key="2">
    <source>
        <dbReference type="EMBL" id="PSW24889.1"/>
    </source>
</evidence>
<evidence type="ECO:0000313" key="3">
    <source>
        <dbReference type="Proteomes" id="UP000240481"/>
    </source>
</evidence>
<dbReference type="OrthoDB" id="9791837at2"/>
<dbReference type="SUPFAM" id="SSF53335">
    <property type="entry name" value="S-adenosyl-L-methionine-dependent methyltransferases"/>
    <property type="match status" value="1"/>
</dbReference>
<dbReference type="RefSeq" id="WP_107302642.1">
    <property type="nucleotide sequence ID" value="NZ_AP024853.1"/>
</dbReference>
<dbReference type="Proteomes" id="UP000240481">
    <property type="component" value="Unassembled WGS sequence"/>
</dbReference>
<feature type="domain" description="Methyltransferase type 11" evidence="1">
    <location>
        <begin position="44"/>
        <end position="143"/>
    </location>
</feature>
<dbReference type="Gene3D" id="3.40.50.150">
    <property type="entry name" value="Vaccinia Virus protein VP39"/>
    <property type="match status" value="1"/>
</dbReference>
<dbReference type="AlphaFoldDB" id="A0A2T3P830"/>
<keyword evidence="2" id="KW-0489">Methyltransferase</keyword>
<keyword evidence="2" id="KW-0808">Transferase</keyword>
<dbReference type="InterPro" id="IPR013216">
    <property type="entry name" value="Methyltransf_11"/>
</dbReference>
<comment type="caution">
    <text evidence="2">The sequence shown here is derived from an EMBL/GenBank/DDBJ whole genome shotgun (WGS) entry which is preliminary data.</text>
</comment>
<accession>A0A2T3P830</accession>
<keyword evidence="3" id="KW-1185">Reference proteome</keyword>
<dbReference type="CDD" id="cd02440">
    <property type="entry name" value="AdoMet_MTases"/>
    <property type="match status" value="1"/>
</dbReference>
<dbReference type="PANTHER" id="PTHR43861">
    <property type="entry name" value="TRANS-ACONITATE 2-METHYLTRANSFERASE-RELATED"/>
    <property type="match status" value="1"/>
</dbReference>
<protein>
    <submittedName>
        <fullName evidence="2">SAM-dependent methyltransferase</fullName>
    </submittedName>
</protein>
<dbReference type="InterPro" id="IPR029063">
    <property type="entry name" value="SAM-dependent_MTases_sf"/>
</dbReference>
<evidence type="ECO:0000259" key="1">
    <source>
        <dbReference type="Pfam" id="PF08241"/>
    </source>
</evidence>
<dbReference type="EMBL" id="PYLZ01000004">
    <property type="protein sequence ID" value="PSW24889.1"/>
    <property type="molecule type" value="Genomic_DNA"/>
</dbReference>
<dbReference type="GO" id="GO:0032259">
    <property type="term" value="P:methylation"/>
    <property type="evidence" value="ECO:0007669"/>
    <property type="project" value="UniProtKB-KW"/>
</dbReference>
<organism evidence="2 3">
    <name type="scientific">Photobacterium swingsii</name>
    <dbReference type="NCBI Taxonomy" id="680026"/>
    <lineage>
        <taxon>Bacteria</taxon>
        <taxon>Pseudomonadati</taxon>
        <taxon>Pseudomonadota</taxon>
        <taxon>Gammaproteobacteria</taxon>
        <taxon>Vibrionales</taxon>
        <taxon>Vibrionaceae</taxon>
        <taxon>Photobacterium</taxon>
    </lineage>
</organism>
<dbReference type="Pfam" id="PF08241">
    <property type="entry name" value="Methyltransf_11"/>
    <property type="match status" value="1"/>
</dbReference>
<proteinExistence type="predicted"/>
<reference evidence="2 3" key="1">
    <citation type="submission" date="2018-01" db="EMBL/GenBank/DDBJ databases">
        <title>Whole genome sequencing of Histamine producing bacteria.</title>
        <authorList>
            <person name="Butler K."/>
        </authorList>
    </citation>
    <scope>NUCLEOTIDE SEQUENCE [LARGE SCALE GENOMIC DNA]</scope>
    <source>
        <strain evidence="2 3">DSM 24669</strain>
    </source>
</reference>
<name>A0A2T3P830_9GAMM</name>
<dbReference type="GO" id="GO:0008757">
    <property type="term" value="F:S-adenosylmethionine-dependent methyltransferase activity"/>
    <property type="evidence" value="ECO:0007669"/>
    <property type="project" value="InterPro"/>
</dbReference>
<sequence length="238" mass="26922">MKSELYSKHAEKYDAAVQNNIYNAHLERPSLQAMLGELTDCNILDLGCGTGVYTEYLFKQGASTVTCIDYSQDMINLVTNKLGTLFGNRITAYAHDLTKGLPNEAPNSFDVIICPLVLHYIEDLSFVFEEIHRVLKVGGYMVFSTHHPFADFECSLSGNYFERERITETWNTVGEPVEVTFYRRSLTEIMTAITSNGLAVTEITEGKVDEKAKVIDEKTYEHLSKNPNFIFVKCQKMA</sequence>